<dbReference type="SUPFAM" id="SSF52540">
    <property type="entry name" value="P-loop containing nucleoside triphosphate hydrolases"/>
    <property type="match status" value="1"/>
</dbReference>
<feature type="domain" description="AAA+ ATPase" evidence="1">
    <location>
        <begin position="86"/>
        <end position="228"/>
    </location>
</feature>
<dbReference type="InterPro" id="IPR049945">
    <property type="entry name" value="AAA_22"/>
</dbReference>
<accession>A0ABW9Y351</accession>
<dbReference type="InterPro" id="IPR052026">
    <property type="entry name" value="ExeA_AAA_ATPase_DNA-bind"/>
</dbReference>
<dbReference type="Pfam" id="PF13401">
    <property type="entry name" value="AAA_22"/>
    <property type="match status" value="1"/>
</dbReference>
<protein>
    <submittedName>
        <fullName evidence="2">AAA family ATPase</fullName>
    </submittedName>
</protein>
<dbReference type="Gene3D" id="3.40.50.300">
    <property type="entry name" value="P-loop containing nucleotide triphosphate hydrolases"/>
    <property type="match status" value="1"/>
</dbReference>
<proteinExistence type="predicted"/>
<comment type="caution">
    <text evidence="2">The sequence shown here is derived from an EMBL/GenBank/DDBJ whole genome shotgun (WGS) entry which is preliminary data.</text>
</comment>
<gene>
    <name evidence="2" type="ORF">GU920_03415</name>
</gene>
<dbReference type="PANTHER" id="PTHR35894:SF1">
    <property type="entry name" value="PHOSPHORIBULOKINASE _ URIDINE KINASE FAMILY"/>
    <property type="match status" value="1"/>
</dbReference>
<name>A0ABW9Y351_9RHOB</name>
<dbReference type="PANTHER" id="PTHR35894">
    <property type="entry name" value="GENERAL SECRETION PATHWAY PROTEIN A-RELATED"/>
    <property type="match status" value="1"/>
</dbReference>
<dbReference type="InterPro" id="IPR003593">
    <property type="entry name" value="AAA+_ATPase"/>
</dbReference>
<dbReference type="Proteomes" id="UP001517376">
    <property type="component" value="Unassembled WGS sequence"/>
</dbReference>
<evidence type="ECO:0000313" key="3">
    <source>
        <dbReference type="Proteomes" id="UP001517376"/>
    </source>
</evidence>
<sequence>MPVIGSRRKPRVAAAGAALPAPNAPALPALPNAGESRTVLAALDIYTEFFGLTAQPFSLTPDPDFLFWSPAHKRAYAMLEYGVMTHAPITLITGEVGAGKTTLLQHMLRSLVPEVRVGLISNPIGTREELLRWVLMSLELPAVPEDTYVDLFSRFQTHVLDEYAQGRRVILIFDEAQNLDRAALEELRMFTNINTGRDVLLQLVLVGQPELRDIVARRDMRQFAQRVAALFHLPAMDLPTMRDYIQHRLAVAGRTRRLFTAEAIVLIHQKTGGVPRMVNRLCDLALVYAFTAGRKLVDPKIIQDVLDDGAFFPVEPEPAKSE</sequence>
<keyword evidence="3" id="KW-1185">Reference proteome</keyword>
<reference evidence="3" key="1">
    <citation type="submission" date="2020-01" db="EMBL/GenBank/DDBJ databases">
        <title>Sphingomonas sp. strain CSW-10.</title>
        <authorList>
            <person name="Chen W.-M."/>
        </authorList>
    </citation>
    <scope>NUCLEOTIDE SEQUENCE [LARGE SCALE GENOMIC DNA]</scope>
    <source>
        <strain evidence="3">CCP-1</strain>
    </source>
</reference>
<dbReference type="InterPro" id="IPR027417">
    <property type="entry name" value="P-loop_NTPase"/>
</dbReference>
<organism evidence="2 3">
    <name type="scientific">Paragemmobacter ruber</name>
    <dbReference type="NCBI Taxonomy" id="1985673"/>
    <lineage>
        <taxon>Bacteria</taxon>
        <taxon>Pseudomonadati</taxon>
        <taxon>Pseudomonadota</taxon>
        <taxon>Alphaproteobacteria</taxon>
        <taxon>Rhodobacterales</taxon>
        <taxon>Paracoccaceae</taxon>
        <taxon>Paragemmobacter</taxon>
    </lineage>
</organism>
<dbReference type="EMBL" id="JAAATW010000001">
    <property type="protein sequence ID" value="NBE06566.1"/>
    <property type="molecule type" value="Genomic_DNA"/>
</dbReference>
<evidence type="ECO:0000313" key="2">
    <source>
        <dbReference type="EMBL" id="NBE06566.1"/>
    </source>
</evidence>
<dbReference type="SMART" id="SM00382">
    <property type="entry name" value="AAA"/>
    <property type="match status" value="1"/>
</dbReference>
<evidence type="ECO:0000259" key="1">
    <source>
        <dbReference type="SMART" id="SM00382"/>
    </source>
</evidence>